<dbReference type="AlphaFoldDB" id="A0A087BC85"/>
<gene>
    <name evidence="5" type="ORF">BMAGN_0502</name>
</gene>
<comment type="caution">
    <text evidence="5">The sequence shown here is derived from an EMBL/GenBank/DDBJ whole genome shotgun (WGS) entry which is preliminary data.</text>
</comment>
<dbReference type="PANTHER" id="PTHR45947">
    <property type="entry name" value="SULFOQUINOVOSYL TRANSFERASE SQD2"/>
    <property type="match status" value="1"/>
</dbReference>
<dbReference type="SUPFAM" id="SSF53756">
    <property type="entry name" value="UDP-Glycosyltransferase/glycogen phosphorylase"/>
    <property type="match status" value="1"/>
</dbReference>
<accession>A0A087BC85</accession>
<dbReference type="InterPro" id="IPR050194">
    <property type="entry name" value="Glycosyltransferase_grp1"/>
</dbReference>
<keyword evidence="2 5" id="KW-0808">Transferase</keyword>
<protein>
    <submittedName>
        <fullName evidence="5">Phosphatidylinositol alpha-mannosyltransferase</fullName>
        <ecNumber evidence="5">2.4.1.57</ecNumber>
    </submittedName>
</protein>
<keyword evidence="6" id="KW-1185">Reference proteome</keyword>
<dbReference type="Gene3D" id="3.40.50.2000">
    <property type="entry name" value="Glycogen Phosphorylase B"/>
    <property type="match status" value="2"/>
</dbReference>
<reference evidence="5 6" key="1">
    <citation type="submission" date="2014-03" db="EMBL/GenBank/DDBJ databases">
        <title>Genomics of Bifidobacteria.</title>
        <authorList>
            <person name="Ventura M."/>
            <person name="Milani C."/>
            <person name="Lugli G.A."/>
        </authorList>
    </citation>
    <scope>NUCLEOTIDE SEQUENCE [LARGE SCALE GENOMIC DNA]</scope>
    <source>
        <strain evidence="5 6">LMG 11591</strain>
    </source>
</reference>
<feature type="domain" description="Glycosyl transferase family 1" evidence="3">
    <location>
        <begin position="191"/>
        <end position="352"/>
    </location>
</feature>
<dbReference type="InterPro" id="IPR001296">
    <property type="entry name" value="Glyco_trans_1"/>
</dbReference>
<evidence type="ECO:0000259" key="3">
    <source>
        <dbReference type="Pfam" id="PF00534"/>
    </source>
</evidence>
<evidence type="ECO:0000313" key="6">
    <source>
        <dbReference type="Proteomes" id="UP000029052"/>
    </source>
</evidence>
<dbReference type="GO" id="GO:1901137">
    <property type="term" value="P:carbohydrate derivative biosynthetic process"/>
    <property type="evidence" value="ECO:0007669"/>
    <property type="project" value="UniProtKB-ARBA"/>
</dbReference>
<dbReference type="Pfam" id="PF00534">
    <property type="entry name" value="Glycos_transf_1"/>
    <property type="match status" value="1"/>
</dbReference>
<evidence type="ECO:0000313" key="5">
    <source>
        <dbReference type="EMBL" id="KFI68635.1"/>
    </source>
</evidence>
<dbReference type="STRING" id="1692.BMAGN_0502"/>
<dbReference type="RefSeq" id="WP_022859113.1">
    <property type="nucleotide sequence ID" value="NZ_JGZB01000003.1"/>
</dbReference>
<keyword evidence="1 5" id="KW-0328">Glycosyltransferase</keyword>
<dbReference type="eggNOG" id="COG0438">
    <property type="taxonomic scope" value="Bacteria"/>
</dbReference>
<dbReference type="EC" id="2.4.1.57" evidence="5"/>
<proteinExistence type="predicted"/>
<dbReference type="EMBL" id="JGZB01000003">
    <property type="protein sequence ID" value="KFI68635.1"/>
    <property type="molecule type" value="Genomic_DNA"/>
</dbReference>
<evidence type="ECO:0000259" key="4">
    <source>
        <dbReference type="Pfam" id="PF13439"/>
    </source>
</evidence>
<sequence length="379" mass="41186">MTLTVGFVFDDTLDVLDGVQQHIVTLGRELARRGHTVHYLVGQTEHSPMANTHVMARNVMVPFNGNRMRIPLPADKRHIADVLHDTHFDVLHVQAPYSPFMAARVIEAADPSTAVVATYHIAPKNVLAAVGGQVLGAINAHSHRRIDEVVAVSSVAAQYAAQTARTYGSIIANPVDVHAMRELAANAPAAHEGHHIVFLGRFVERKGASLLLDAIEYAQRHDLWPADTHVTFAGKGPLLEDCQVRATGLSIPTRFLGFVEESDKPALLASADVTVFPSTGGESFGIVLLEAIAAGAGVTLAGDNPGYRSTLLGDEDALFSVGADHARDLAERIAHALRDPQWAHQLRERQEKLLERYDVHAVADQVERIYGRALAKRNR</sequence>
<dbReference type="GO" id="GO:0016757">
    <property type="term" value="F:glycosyltransferase activity"/>
    <property type="evidence" value="ECO:0007669"/>
    <property type="project" value="UniProtKB-KW"/>
</dbReference>
<evidence type="ECO:0000256" key="1">
    <source>
        <dbReference type="ARBA" id="ARBA00022676"/>
    </source>
</evidence>
<dbReference type="CDD" id="cd03801">
    <property type="entry name" value="GT4_PimA-like"/>
    <property type="match status" value="1"/>
</dbReference>
<dbReference type="Proteomes" id="UP000029052">
    <property type="component" value="Unassembled WGS sequence"/>
</dbReference>
<dbReference type="PANTHER" id="PTHR45947:SF3">
    <property type="entry name" value="SULFOQUINOVOSYL TRANSFERASE SQD2"/>
    <property type="match status" value="1"/>
</dbReference>
<dbReference type="InterPro" id="IPR028098">
    <property type="entry name" value="Glyco_trans_4-like_N"/>
</dbReference>
<organism evidence="5 6">
    <name type="scientific">Bifidobacterium magnum</name>
    <dbReference type="NCBI Taxonomy" id="1692"/>
    <lineage>
        <taxon>Bacteria</taxon>
        <taxon>Bacillati</taxon>
        <taxon>Actinomycetota</taxon>
        <taxon>Actinomycetes</taxon>
        <taxon>Bifidobacteriales</taxon>
        <taxon>Bifidobacteriaceae</taxon>
        <taxon>Bifidobacterium</taxon>
    </lineage>
</organism>
<evidence type="ECO:0000256" key="2">
    <source>
        <dbReference type="ARBA" id="ARBA00022679"/>
    </source>
</evidence>
<dbReference type="Pfam" id="PF13439">
    <property type="entry name" value="Glyco_transf_4"/>
    <property type="match status" value="1"/>
</dbReference>
<name>A0A087BC85_9BIFI</name>
<feature type="domain" description="Glycosyltransferase subfamily 4-like N-terminal" evidence="4">
    <location>
        <begin position="17"/>
        <end position="177"/>
    </location>
</feature>